<reference evidence="1" key="1">
    <citation type="submission" date="2021-06" db="EMBL/GenBank/DDBJ databases">
        <authorList>
            <person name="Kallberg Y."/>
            <person name="Tangrot J."/>
            <person name="Rosling A."/>
        </authorList>
    </citation>
    <scope>NUCLEOTIDE SEQUENCE</scope>
    <source>
        <strain evidence="1">CL551</strain>
    </source>
</reference>
<evidence type="ECO:0000313" key="1">
    <source>
        <dbReference type="EMBL" id="CAG8742063.1"/>
    </source>
</evidence>
<evidence type="ECO:0000313" key="2">
    <source>
        <dbReference type="Proteomes" id="UP000789342"/>
    </source>
</evidence>
<organism evidence="1 2">
    <name type="scientific">Acaulospora morrowiae</name>
    <dbReference type="NCBI Taxonomy" id="94023"/>
    <lineage>
        <taxon>Eukaryota</taxon>
        <taxon>Fungi</taxon>
        <taxon>Fungi incertae sedis</taxon>
        <taxon>Mucoromycota</taxon>
        <taxon>Glomeromycotina</taxon>
        <taxon>Glomeromycetes</taxon>
        <taxon>Diversisporales</taxon>
        <taxon>Acaulosporaceae</taxon>
        <taxon>Acaulospora</taxon>
    </lineage>
</organism>
<name>A0A9N9NIX1_9GLOM</name>
<accession>A0A9N9NIX1</accession>
<dbReference type="OrthoDB" id="2422840at2759"/>
<dbReference type="Proteomes" id="UP000789342">
    <property type="component" value="Unassembled WGS sequence"/>
</dbReference>
<dbReference type="EMBL" id="CAJVPV010031036">
    <property type="protein sequence ID" value="CAG8742063.1"/>
    <property type="molecule type" value="Genomic_DNA"/>
</dbReference>
<proteinExistence type="predicted"/>
<feature type="non-terminal residue" evidence="1">
    <location>
        <position position="252"/>
    </location>
</feature>
<dbReference type="AlphaFoldDB" id="A0A9N9NIX1"/>
<comment type="caution">
    <text evidence="1">The sequence shown here is derived from an EMBL/GenBank/DDBJ whole genome shotgun (WGS) entry which is preliminary data.</text>
</comment>
<sequence>LKEFNRFYTRPMSQVMLENLQIQNYESESIINESPSETSLSPLAEIKNQISENWVLNEVEEIINLLKKVLNEEKVTDIVLCEETCAHKTPPMKEESLFSKRAQNDGLYPIPSLKDLSRQLPTNEISLDLFFDDEIDVLCPPHETLSQEISPESDDLQDDDFEHMIPLEDYKSNMSDIIPLVMNEEGMEINIKTHKEQLVPEESGVKTPLEILNEWVKGTNELLTNIEEIDSFESKTFEVFDELTPFRKTLRL</sequence>
<protein>
    <submittedName>
        <fullName evidence="1">11119_t:CDS:1</fullName>
    </submittedName>
</protein>
<gene>
    <name evidence="1" type="ORF">AMORRO_LOCUS14779</name>
</gene>
<keyword evidence="2" id="KW-1185">Reference proteome</keyword>
<feature type="non-terminal residue" evidence="1">
    <location>
        <position position="1"/>
    </location>
</feature>